<dbReference type="InterPro" id="IPR051266">
    <property type="entry name" value="CLCR"/>
</dbReference>
<dbReference type="RefSeq" id="WP_246027047.1">
    <property type="nucleotide sequence ID" value="NZ_NIHB01000006.1"/>
</dbReference>
<evidence type="ECO:0000256" key="2">
    <source>
        <dbReference type="SAM" id="SignalP"/>
    </source>
</evidence>
<dbReference type="InterPro" id="IPR002035">
    <property type="entry name" value="VWF_A"/>
</dbReference>
<dbReference type="Pfam" id="PF12034">
    <property type="entry name" value="YfbK_C"/>
    <property type="match status" value="1"/>
</dbReference>
<dbReference type="PROSITE" id="PS50234">
    <property type="entry name" value="VWFA"/>
    <property type="match status" value="1"/>
</dbReference>
<gene>
    <name evidence="4" type="ORF">C8D91_2809</name>
</gene>
<feature type="region of interest" description="Disordered" evidence="1">
    <location>
        <begin position="24"/>
        <end position="47"/>
    </location>
</feature>
<dbReference type="PROSITE" id="PS51257">
    <property type="entry name" value="PROKAR_LIPOPROTEIN"/>
    <property type="match status" value="1"/>
</dbReference>
<organism evidence="4 5">
    <name type="scientific">Marinicella litoralis</name>
    <dbReference type="NCBI Taxonomy" id="644220"/>
    <lineage>
        <taxon>Bacteria</taxon>
        <taxon>Pseudomonadati</taxon>
        <taxon>Pseudomonadota</taxon>
        <taxon>Gammaproteobacteria</taxon>
        <taxon>Lysobacterales</taxon>
        <taxon>Marinicellaceae</taxon>
        <taxon>Marinicella</taxon>
    </lineage>
</organism>
<dbReference type="InterPro" id="IPR022156">
    <property type="entry name" value="Uncharacterised_YfbK_N"/>
</dbReference>
<dbReference type="SMART" id="SM00327">
    <property type="entry name" value="VWA"/>
    <property type="match status" value="1"/>
</dbReference>
<keyword evidence="2" id="KW-0732">Signal</keyword>
<proteinExistence type="predicted"/>
<keyword evidence="5" id="KW-1185">Reference proteome</keyword>
<protein>
    <submittedName>
        <fullName evidence="4">Ca-activated chloride channel family protein</fullName>
    </submittedName>
</protein>
<dbReference type="PANTHER" id="PTHR10579:SF43">
    <property type="entry name" value="ZINC FINGER (C3HC4-TYPE RING FINGER) FAMILY PROTEIN"/>
    <property type="match status" value="1"/>
</dbReference>
<dbReference type="SUPFAM" id="SSF53300">
    <property type="entry name" value="vWA-like"/>
    <property type="match status" value="1"/>
</dbReference>
<feature type="signal peptide" evidence="2">
    <location>
        <begin position="1"/>
        <end position="22"/>
    </location>
</feature>
<evidence type="ECO:0000256" key="1">
    <source>
        <dbReference type="SAM" id="MobiDB-lite"/>
    </source>
</evidence>
<dbReference type="InterPro" id="IPR021908">
    <property type="entry name" value="YfbK_C"/>
</dbReference>
<dbReference type="Proteomes" id="UP000295724">
    <property type="component" value="Unassembled WGS sequence"/>
</dbReference>
<evidence type="ECO:0000259" key="3">
    <source>
        <dbReference type="PROSITE" id="PS50234"/>
    </source>
</evidence>
<evidence type="ECO:0000313" key="4">
    <source>
        <dbReference type="EMBL" id="TDR16282.1"/>
    </source>
</evidence>
<feature type="compositionally biased region" description="Basic and acidic residues" evidence="1">
    <location>
        <begin position="24"/>
        <end position="34"/>
    </location>
</feature>
<reference evidence="4 5" key="1">
    <citation type="submission" date="2019-03" db="EMBL/GenBank/DDBJ databases">
        <title>Genomic Encyclopedia of Type Strains, Phase IV (KMG-IV): sequencing the most valuable type-strain genomes for metagenomic binning, comparative biology and taxonomic classification.</title>
        <authorList>
            <person name="Goeker M."/>
        </authorList>
    </citation>
    <scope>NUCLEOTIDE SEQUENCE [LARGE SCALE GENOMIC DNA]</scope>
    <source>
        <strain evidence="4 5">DSM 25488</strain>
    </source>
</reference>
<name>A0A4R6XAS8_9GAMM</name>
<dbReference type="AlphaFoldDB" id="A0A4R6XAS8"/>
<dbReference type="PANTHER" id="PTHR10579">
    <property type="entry name" value="CALCIUM-ACTIVATED CHLORIDE CHANNEL REGULATOR"/>
    <property type="match status" value="1"/>
</dbReference>
<feature type="domain" description="VWFA" evidence="3">
    <location>
        <begin position="184"/>
        <end position="362"/>
    </location>
</feature>
<dbReference type="Pfam" id="PF12450">
    <property type="entry name" value="vWF_A"/>
    <property type="match status" value="1"/>
</dbReference>
<evidence type="ECO:0000313" key="5">
    <source>
        <dbReference type="Proteomes" id="UP000295724"/>
    </source>
</evidence>
<comment type="caution">
    <text evidence="4">The sequence shown here is derived from an EMBL/GenBank/DDBJ whole genome shotgun (WGS) entry which is preliminary data.</text>
</comment>
<feature type="chain" id="PRO_5020540964" evidence="2">
    <location>
        <begin position="23"/>
        <end position="542"/>
    </location>
</feature>
<sequence length="542" mass="59919">MKRILLVSITALLIACAGQQQSSEERKVNAERLKQNQSHKQPKPKIMETGSRLKSVAMSDQLSMTPATYPAMVEDRENYKHFENQPIQSVLKNPISTFSIDVDTGAYANVRRMLNQGQLPHKDAVRIEELINYFSYNYQSPENWVQPFLANTEMAPSPWNNEAHLLHIGIKGFEKLTAERPAANLVFLLDVSGSMNSPNKIGLLKSSLKLLSKQMTENDHVSIVVYAGAAGVVLEPTPGNNQAKIASALDQLSAGGSTNGAAGIHLAYQLAEQNKVEGGINRILIATDGDFNVGTTDFEALKTLVETKRKKGVSLTTLGFGTGNYNDHLMEQLADVGNGNYAYIDTIKEANKVLVEQINSTLFTIAKDVKIQIEFNPSTVKEYRLIGYENRQLKNEDFANDKVDAGEIGAGHTVTAIYEVVLQGQQGWLTTSRYQKNPVSDNTSNEIAFLKIRYKKPDENNSLLLQWPIMKNQIKTMAEASQEFKFAASVAAFGQILRGGTYLKEFGYDDVLTLARKSKGSDHFGYRGEFLQLVSLAKGLAN</sequence>
<dbReference type="Gene3D" id="3.40.50.410">
    <property type="entry name" value="von Willebrand factor, type A domain"/>
    <property type="match status" value="1"/>
</dbReference>
<dbReference type="InterPro" id="IPR036465">
    <property type="entry name" value="vWFA_dom_sf"/>
</dbReference>
<dbReference type="EMBL" id="SNZB01000008">
    <property type="protein sequence ID" value="TDR16282.1"/>
    <property type="molecule type" value="Genomic_DNA"/>
</dbReference>
<dbReference type="CDD" id="cd01465">
    <property type="entry name" value="vWA_subgroup"/>
    <property type="match status" value="1"/>
</dbReference>
<accession>A0A4R6XAS8</accession>
<dbReference type="Pfam" id="PF00092">
    <property type="entry name" value="VWA"/>
    <property type="match status" value="1"/>
</dbReference>